<accession>A0AAF0AKE8</accession>
<name>A0AAF0AKE8_9GAMM</name>
<dbReference type="InterPro" id="IPR029063">
    <property type="entry name" value="SAM-dependent_MTases_sf"/>
</dbReference>
<evidence type="ECO:0000313" key="5">
    <source>
        <dbReference type="EMBL" id="WBE24403.1"/>
    </source>
</evidence>
<evidence type="ECO:0000313" key="6">
    <source>
        <dbReference type="Proteomes" id="UP001212189"/>
    </source>
</evidence>
<dbReference type="RefSeq" id="WP_269817346.1">
    <property type="nucleotide sequence ID" value="NZ_CP114976.1"/>
</dbReference>
<dbReference type="PIRSF" id="PIRSF037167">
    <property type="entry name" value="Mtase_YfcB_prd"/>
    <property type="match status" value="1"/>
</dbReference>
<keyword evidence="5" id="KW-0687">Ribonucleoprotein</keyword>
<keyword evidence="6" id="KW-1185">Reference proteome</keyword>
<dbReference type="GO" id="GO:0032259">
    <property type="term" value="P:methylation"/>
    <property type="evidence" value="ECO:0007669"/>
    <property type="project" value="UniProtKB-KW"/>
</dbReference>
<keyword evidence="5" id="KW-0689">Ribosomal protein</keyword>
<protein>
    <submittedName>
        <fullName evidence="5">50S ribosomal protein L3 N(5)-glutamine methyltransferase</fullName>
        <ecNumber evidence="5">2.1.1.298</ecNumber>
    </submittedName>
</protein>
<dbReference type="PANTHER" id="PTHR47806:SF1">
    <property type="entry name" value="RIBOSOMAL PROTEIN UL3 GLUTAMINE METHYLTRANSFERASE"/>
    <property type="match status" value="1"/>
</dbReference>
<dbReference type="Pfam" id="PF05175">
    <property type="entry name" value="MTS"/>
    <property type="match status" value="1"/>
</dbReference>
<dbReference type="GO" id="GO:0036009">
    <property type="term" value="F:protein-glutamine N-methyltransferase activity"/>
    <property type="evidence" value="ECO:0007669"/>
    <property type="project" value="InterPro"/>
</dbReference>
<evidence type="ECO:0000259" key="4">
    <source>
        <dbReference type="Pfam" id="PF05175"/>
    </source>
</evidence>
<proteinExistence type="predicted"/>
<keyword evidence="2 5" id="KW-0808">Transferase</keyword>
<dbReference type="GO" id="GO:0005840">
    <property type="term" value="C:ribosome"/>
    <property type="evidence" value="ECO:0007669"/>
    <property type="project" value="UniProtKB-KW"/>
</dbReference>
<dbReference type="GO" id="GO:0005829">
    <property type="term" value="C:cytosol"/>
    <property type="evidence" value="ECO:0007669"/>
    <property type="project" value="TreeGrafter"/>
</dbReference>
<dbReference type="InterPro" id="IPR007848">
    <property type="entry name" value="Small_mtfrase_dom"/>
</dbReference>
<dbReference type="InterPro" id="IPR004556">
    <property type="entry name" value="HemK-like"/>
</dbReference>
<dbReference type="EMBL" id="CP114976">
    <property type="protein sequence ID" value="WBE24403.1"/>
    <property type="molecule type" value="Genomic_DNA"/>
</dbReference>
<reference evidence="5 6" key="1">
    <citation type="submission" date="2022-12" db="EMBL/GenBank/DDBJ databases">
        <title>Coexistence and Characterization of a Novel Tigecycline Resistance gene tet(X) variant and blaNDM-1 in a Pseudomonas caeni Isolate of Chicken Origin.</title>
        <authorList>
            <person name="Lu X."/>
            <person name="Zhang L."/>
            <person name="Li R."/>
            <person name="Wang Z."/>
        </authorList>
    </citation>
    <scope>NUCLEOTIDE SEQUENCE [LARGE SCALE GENOMIC DNA]</scope>
    <source>
        <strain evidence="5 6">CE14</strain>
    </source>
</reference>
<evidence type="ECO:0000256" key="1">
    <source>
        <dbReference type="ARBA" id="ARBA00022603"/>
    </source>
</evidence>
<dbReference type="Proteomes" id="UP001212189">
    <property type="component" value="Chromosome"/>
</dbReference>
<keyword evidence="1 5" id="KW-0489">Methyltransferase</keyword>
<sequence>MSNSGLATLRDYIRWAMSQFSRAQLFFEHGPESAFEEARTLVLGSLHLPYELHDKYLDCNLHTDEHVLVQNILKERIEQRIPAAYLLGEAWFAGLLFKVDKRVMVPRSPLAELIPQQFAPWLSQTPQCILDLCAGSGCLGITCAIEFPDAEVLLADISAQALEVAADNIALHHLGERVSTLRSDMFAQLAEQRFDLIVCKPPYLETEHWSQLPREFQYEPQESRTAERGGLKFILHILQNAGQHLTSTGLLVLEVGKHANELEALFPAVDFSWLEHSQVGNAVLALTAQQCFACQLVDAE</sequence>
<dbReference type="PANTHER" id="PTHR47806">
    <property type="entry name" value="50S RIBOSOMAL PROTEIN L3 GLUTAMINE METHYLTRANSFERASE"/>
    <property type="match status" value="1"/>
</dbReference>
<dbReference type="EC" id="2.1.1.298" evidence="5"/>
<evidence type="ECO:0000256" key="2">
    <source>
        <dbReference type="ARBA" id="ARBA00022679"/>
    </source>
</evidence>
<keyword evidence="3" id="KW-0949">S-adenosyl-L-methionine</keyword>
<dbReference type="NCBIfam" id="TIGR03533">
    <property type="entry name" value="L3_gln_methyl"/>
    <property type="match status" value="1"/>
</dbReference>
<dbReference type="InterPro" id="IPR017127">
    <property type="entry name" value="Ribosome_uL3_MTase"/>
</dbReference>
<dbReference type="NCBIfam" id="TIGR00536">
    <property type="entry name" value="hemK_fam"/>
    <property type="match status" value="1"/>
</dbReference>
<dbReference type="SUPFAM" id="SSF53335">
    <property type="entry name" value="S-adenosyl-L-methionine-dependent methyltransferases"/>
    <property type="match status" value="1"/>
</dbReference>
<dbReference type="KEGG" id="dce:O6P33_08435"/>
<gene>
    <name evidence="5" type="primary">prmB</name>
    <name evidence="5" type="ORF">O6P33_08435</name>
</gene>
<evidence type="ECO:0000256" key="3">
    <source>
        <dbReference type="ARBA" id="ARBA00022691"/>
    </source>
</evidence>
<dbReference type="Gene3D" id="3.40.50.150">
    <property type="entry name" value="Vaccinia Virus protein VP39"/>
    <property type="match status" value="1"/>
</dbReference>
<dbReference type="CDD" id="cd02440">
    <property type="entry name" value="AdoMet_MTases"/>
    <property type="match status" value="1"/>
</dbReference>
<feature type="domain" description="Methyltransferase small" evidence="4">
    <location>
        <begin position="126"/>
        <end position="207"/>
    </location>
</feature>
<dbReference type="AlphaFoldDB" id="A0AAF0AKE8"/>
<organism evidence="5 6">
    <name type="scientific">Denitrificimonas caeni</name>
    <dbReference type="NCBI Taxonomy" id="521720"/>
    <lineage>
        <taxon>Bacteria</taxon>
        <taxon>Pseudomonadati</taxon>
        <taxon>Pseudomonadota</taxon>
        <taxon>Gammaproteobacteria</taxon>
        <taxon>Pseudomonadales</taxon>
        <taxon>Pseudomonadaceae</taxon>
        <taxon>Denitrificimonas</taxon>
    </lineage>
</organism>